<dbReference type="Pfam" id="PF00932">
    <property type="entry name" value="LTD"/>
    <property type="match status" value="1"/>
</dbReference>
<dbReference type="CDD" id="cd00063">
    <property type="entry name" value="FN3"/>
    <property type="match status" value="1"/>
</dbReference>
<evidence type="ECO:0000313" key="6">
    <source>
        <dbReference type="EMBL" id="OGZ61618.1"/>
    </source>
</evidence>
<gene>
    <name evidence="6" type="ORF">A3F94_00070</name>
</gene>
<dbReference type="InterPro" id="IPR011047">
    <property type="entry name" value="Quinoprotein_ADH-like_sf"/>
</dbReference>
<keyword evidence="2" id="KW-0472">Membrane</keyword>
<dbReference type="SUPFAM" id="SSF48537">
    <property type="entry name" value="Phospholipase C/P1 nuclease"/>
    <property type="match status" value="1"/>
</dbReference>
<name>A0A1G2HIA6_9BACT</name>
<keyword evidence="2" id="KW-0812">Transmembrane</keyword>
<dbReference type="InterPro" id="IPR035437">
    <property type="entry name" value="SNase_OB-fold_sf"/>
</dbReference>
<dbReference type="InterPro" id="IPR003961">
    <property type="entry name" value="FN3_dom"/>
</dbReference>
<dbReference type="InterPro" id="IPR018391">
    <property type="entry name" value="PQQ_b-propeller_rpt"/>
</dbReference>
<feature type="compositionally biased region" description="Low complexity" evidence="1">
    <location>
        <begin position="1096"/>
        <end position="1105"/>
    </location>
</feature>
<dbReference type="InterPro" id="IPR036415">
    <property type="entry name" value="Lamin_tail_dom_sf"/>
</dbReference>
<dbReference type="Gene3D" id="2.40.50.90">
    <property type="match status" value="1"/>
</dbReference>
<evidence type="ECO:0000256" key="2">
    <source>
        <dbReference type="SAM" id="Phobius"/>
    </source>
</evidence>
<evidence type="ECO:0000256" key="1">
    <source>
        <dbReference type="SAM" id="MobiDB-lite"/>
    </source>
</evidence>
<feature type="compositionally biased region" description="Basic and acidic residues" evidence="1">
    <location>
        <begin position="1054"/>
        <end position="1063"/>
    </location>
</feature>
<dbReference type="Pfam" id="PF00565">
    <property type="entry name" value="SNase"/>
    <property type="match status" value="1"/>
</dbReference>
<dbReference type="Gene3D" id="1.10.575.10">
    <property type="entry name" value="P1 Nuclease"/>
    <property type="match status" value="1"/>
</dbReference>
<dbReference type="InterPro" id="IPR016071">
    <property type="entry name" value="Staphylococal_nuclease_OB-fold"/>
</dbReference>
<feature type="compositionally biased region" description="Acidic residues" evidence="1">
    <location>
        <begin position="745"/>
        <end position="819"/>
    </location>
</feature>
<dbReference type="GO" id="GO:0016788">
    <property type="term" value="F:hydrolase activity, acting on ester bonds"/>
    <property type="evidence" value="ECO:0007669"/>
    <property type="project" value="InterPro"/>
</dbReference>
<feature type="domain" description="TNase-like" evidence="3">
    <location>
        <begin position="427"/>
        <end position="550"/>
    </location>
</feature>
<dbReference type="Pfam" id="PF13360">
    <property type="entry name" value="PQQ_2"/>
    <property type="match status" value="1"/>
</dbReference>
<feature type="domain" description="LTD" evidence="5">
    <location>
        <begin position="918"/>
        <end position="1050"/>
    </location>
</feature>
<dbReference type="SMART" id="SM00564">
    <property type="entry name" value="PQQ"/>
    <property type="match status" value="4"/>
</dbReference>
<dbReference type="SUPFAM" id="SSF50199">
    <property type="entry name" value="Staphylococcal nuclease"/>
    <property type="match status" value="1"/>
</dbReference>
<feature type="compositionally biased region" description="Polar residues" evidence="1">
    <location>
        <begin position="1071"/>
        <end position="1085"/>
    </location>
</feature>
<feature type="domain" description="LTD" evidence="5">
    <location>
        <begin position="568"/>
        <end position="694"/>
    </location>
</feature>
<dbReference type="SUPFAM" id="SSF49265">
    <property type="entry name" value="Fibronectin type III"/>
    <property type="match status" value="1"/>
</dbReference>
<dbReference type="InterPro" id="IPR008947">
    <property type="entry name" value="PLipase_C/P1_nuclease_dom_sf"/>
</dbReference>
<comment type="caution">
    <text evidence="6">The sequence shown here is derived from an EMBL/GenBank/DDBJ whole genome shotgun (WGS) entry which is preliminary data.</text>
</comment>
<dbReference type="InterPro" id="IPR002372">
    <property type="entry name" value="PQQ_rpt_dom"/>
</dbReference>
<evidence type="ECO:0000259" key="4">
    <source>
        <dbReference type="PROSITE" id="PS50853"/>
    </source>
</evidence>
<keyword evidence="2" id="KW-1133">Transmembrane helix</keyword>
<evidence type="ECO:0000259" key="3">
    <source>
        <dbReference type="PROSITE" id="PS50830"/>
    </source>
</evidence>
<dbReference type="InterPro" id="IPR013783">
    <property type="entry name" value="Ig-like_fold"/>
</dbReference>
<dbReference type="InterPro" id="IPR001322">
    <property type="entry name" value="Lamin_tail_dom"/>
</dbReference>
<dbReference type="PROSITE" id="PS50830">
    <property type="entry name" value="TNASE_3"/>
    <property type="match status" value="1"/>
</dbReference>
<accession>A0A1G2HIA6</accession>
<dbReference type="InterPro" id="IPR036116">
    <property type="entry name" value="FN3_sf"/>
</dbReference>
<dbReference type="PROSITE" id="PS50853">
    <property type="entry name" value="FN3"/>
    <property type="match status" value="1"/>
</dbReference>
<dbReference type="EMBL" id="MHOK01000020">
    <property type="protein sequence ID" value="OGZ61618.1"/>
    <property type="molecule type" value="Genomic_DNA"/>
</dbReference>
<dbReference type="SUPFAM" id="SSF74853">
    <property type="entry name" value="Lamin A/C globular tail domain"/>
    <property type="match status" value="2"/>
</dbReference>
<dbReference type="Gene3D" id="2.60.40.10">
    <property type="entry name" value="Immunoglobulins"/>
    <property type="match status" value="1"/>
</dbReference>
<dbReference type="PROSITE" id="PS51841">
    <property type="entry name" value="LTD"/>
    <property type="match status" value="2"/>
</dbReference>
<protein>
    <recommendedName>
        <fullName evidence="8">TNase-like domain-containing protein</fullName>
    </recommendedName>
</protein>
<feature type="region of interest" description="Disordered" evidence="1">
    <location>
        <begin position="712"/>
        <end position="823"/>
    </location>
</feature>
<feature type="domain" description="Fibronectin type-III" evidence="4">
    <location>
        <begin position="820"/>
        <end position="930"/>
    </location>
</feature>
<feature type="transmembrane region" description="Helical" evidence="2">
    <location>
        <begin position="7"/>
        <end position="28"/>
    </location>
</feature>
<sequence>MKHKISKVFLIILIGGGIFFSSFFYVIAYSPYTTHSPLTERAVDLYNQFYSDDSLTSQQKQWIAQGSAQEDSPLTRPLYHFYDPINNKGLSGYQSSKEWARRKDLQASMGIYTWEEAIGAYNRGNYEYAYKTLGHILHLIQDATVPAHTRNDPHPHELYGGADPYEQGVKEFSAPNMAGMNPILYDNLDIYFDMVAQYTNTQFLSKDSLGFYKKPDLVRVDNNYVYARDGRGEYKLLKIRRTGTKLYDSSFEIYADAFSDPLVLRDYWNRLAPTAIENTAGIIKLFKDTVKDLPQQEMQGKSGFWGGLKNAFAKIGNVIASGGRYLYNLSSFVFQRHGLDLETFPVAVLQTGAPSVSGDNTTIGNRQSALEKKAGESFAQQISFLSQDFQTVTDEQAPPTLVEIEQELAEPEQTPTETELQLLPPQVKKSHTVTRVIDGDTIELENGQRVRYIGIDAPELPDGCFAQEAKHQNEQLVLNKQVVLESGPDDKDSYDRLLRYVWDGNNLINKNLVDTGHAYAFDFGFTHKFSSLFEKIENVAKENRYGLWGGTCHPELTKVEEYKKSEEEFSSAVVYPPSLINTNIVINEVSVDGGEFVELYNDSPEITYLSNYYFSYYPSSKVNWNDPYRNKNFPQAFKINPFSFFVVALGGYSGAYDWQAYSSNQLSNSAGTVGLFFGDPESGGQIIDGFGWNEVNLYEGQPYDGELLETASSSRDENHTDTNNNYNDFVLVETPTPGSNYVVVVDDDDQEEDQNDDENEDEQNEEDGDENQDNDEDDEEDEEDNDDGDEDNDDGEEDNDDGDEDEEEEDDNDNEEDNEAPSSITNLVAQSGDERGSVKLNWDAVIDNEGVVKYIVKYFGEVIRQDNWDAATEYDQDTTPQTEGGEEILVIDDLVLGNLYYFGIKAEDEAGNQSEISNIATAYPNATPNSLIINEVQVQDSEFIELYNPTEDEIDLSDYYFSYYSSGKVEWGDPYRNKSFSEAENTTIFAGGYYLIGLEGYSTANSNPNADWQPYSSAQLSNSKGTIAMFSEDPKEADSPTPTDAVAWGDDEDVTLKETRTTETPDDNESVNRSSQHWDSDNNFIDFTIGDATPTNSQSEQNSESFSADPIWSSWQNLYTNSGLSKFTGPTIEPTIIWSEELEAPVSLVEQPVVDSDGNIYVSANEKSYSYSADGEERWSYTDNSYMVLSQDSQKIYLIDNKFTALNSVDGGFISSTNLLGDPANPVVDSDGNIYIVTKSKIYSFSADGNLNWEKDWLIIDWASIFDNGFTASSINDLYDPILYNEKLYVVVKPDSDPVSWHLLEIDTSTGLLNWQTQMEVSAITDVTGSPSVNTDGLLFVGYKQFKNKFGIAAYDLNSEGALQWKKQFASKDIVQPPAIDNDGAVYSYEDGKTIIYRLTVQDEVSMNYLYATEDGITTSIVIDNANNVYFGGEDGLLYSVKSTSTTANPQLNWSYQLGGEIVHIVLGDGVLYAITDELKIYVLE</sequence>
<proteinExistence type="predicted"/>
<evidence type="ECO:0000259" key="5">
    <source>
        <dbReference type="PROSITE" id="PS51841"/>
    </source>
</evidence>
<dbReference type="SMART" id="SM00060">
    <property type="entry name" value="FN3"/>
    <property type="match status" value="1"/>
</dbReference>
<reference evidence="6 7" key="1">
    <citation type="journal article" date="2016" name="Nat. Commun.">
        <title>Thousands of microbial genomes shed light on interconnected biogeochemical processes in an aquifer system.</title>
        <authorList>
            <person name="Anantharaman K."/>
            <person name="Brown C.T."/>
            <person name="Hug L.A."/>
            <person name="Sharon I."/>
            <person name="Castelle C.J."/>
            <person name="Probst A.J."/>
            <person name="Thomas B.C."/>
            <person name="Singh A."/>
            <person name="Wilkins M.J."/>
            <person name="Karaoz U."/>
            <person name="Brodie E.L."/>
            <person name="Williams K.H."/>
            <person name="Hubbard S.S."/>
            <person name="Banfield J.F."/>
        </authorList>
    </citation>
    <scope>NUCLEOTIDE SEQUENCE [LARGE SCALE GENOMIC DNA]</scope>
</reference>
<organism evidence="6 7">
    <name type="scientific">Candidatus Spechtbacteria bacterium RIFCSPLOWO2_12_FULL_38_22</name>
    <dbReference type="NCBI Taxonomy" id="1802165"/>
    <lineage>
        <taxon>Bacteria</taxon>
        <taxon>Candidatus Spechtiibacteriota</taxon>
    </lineage>
</organism>
<evidence type="ECO:0000313" key="7">
    <source>
        <dbReference type="Proteomes" id="UP000176770"/>
    </source>
</evidence>
<dbReference type="STRING" id="1802165.A3F94_00070"/>
<feature type="region of interest" description="Disordered" evidence="1">
    <location>
        <begin position="1032"/>
        <end position="1107"/>
    </location>
</feature>
<dbReference type="SMART" id="SM00318">
    <property type="entry name" value="SNc"/>
    <property type="match status" value="1"/>
</dbReference>
<dbReference type="SUPFAM" id="SSF50998">
    <property type="entry name" value="Quinoprotein alcohol dehydrogenase-like"/>
    <property type="match status" value="1"/>
</dbReference>
<evidence type="ECO:0008006" key="8">
    <source>
        <dbReference type="Google" id="ProtNLM"/>
    </source>
</evidence>
<dbReference type="Proteomes" id="UP000176770">
    <property type="component" value="Unassembled WGS sequence"/>
</dbReference>